<feature type="region of interest" description="Disordered" evidence="1">
    <location>
        <begin position="15"/>
        <end position="56"/>
    </location>
</feature>
<dbReference type="Proteomes" id="UP000215459">
    <property type="component" value="Unassembled WGS sequence"/>
</dbReference>
<organism evidence="2 3">
    <name type="scientific">Paludifilum halophilum</name>
    <dbReference type="NCBI Taxonomy" id="1642702"/>
    <lineage>
        <taxon>Bacteria</taxon>
        <taxon>Bacillati</taxon>
        <taxon>Bacillota</taxon>
        <taxon>Bacilli</taxon>
        <taxon>Bacillales</taxon>
        <taxon>Thermoactinomycetaceae</taxon>
        <taxon>Paludifilum</taxon>
    </lineage>
</organism>
<name>A0A235B2J7_9BACL</name>
<evidence type="ECO:0008006" key="4">
    <source>
        <dbReference type="Google" id="ProtNLM"/>
    </source>
</evidence>
<protein>
    <recommendedName>
        <fullName evidence="4">Pre-toxin TG domain-containing protein</fullName>
    </recommendedName>
</protein>
<comment type="caution">
    <text evidence="2">The sequence shown here is derived from an EMBL/GenBank/DDBJ whole genome shotgun (WGS) entry which is preliminary data.</text>
</comment>
<evidence type="ECO:0000313" key="2">
    <source>
        <dbReference type="EMBL" id="OYD06127.1"/>
    </source>
</evidence>
<evidence type="ECO:0000313" key="3">
    <source>
        <dbReference type="Proteomes" id="UP000215459"/>
    </source>
</evidence>
<proteinExistence type="predicted"/>
<sequence length="132" mass="14448">MAQYGDDALALGKKAKGKLDDALSKGKKKACACPKDNKKTKGTSKTVDDLIKNAKPGDSTKGRSTIYELSGGFEQALKDFNSLEPQIIKSTPELQVGKLKDGRTVIVREESTDGRVTLEIQKGKKKIKFRYN</sequence>
<dbReference type="AlphaFoldDB" id="A0A235B2J7"/>
<reference evidence="2 3" key="1">
    <citation type="submission" date="2017-07" db="EMBL/GenBank/DDBJ databases">
        <title>The genome sequence of Paludifilum halophilum highlights mechanisms for microbial adaptation to high salt environemnts.</title>
        <authorList>
            <person name="Belbahri L."/>
        </authorList>
    </citation>
    <scope>NUCLEOTIDE SEQUENCE [LARGE SCALE GENOMIC DNA]</scope>
    <source>
        <strain evidence="2 3">DSM 102817</strain>
    </source>
</reference>
<keyword evidence="3" id="KW-1185">Reference proteome</keyword>
<evidence type="ECO:0000256" key="1">
    <source>
        <dbReference type="SAM" id="MobiDB-lite"/>
    </source>
</evidence>
<gene>
    <name evidence="2" type="ORF">CHM34_17895</name>
</gene>
<accession>A0A235B2J7</accession>
<dbReference type="OrthoDB" id="2224912at2"/>
<dbReference type="EMBL" id="NOWF01000019">
    <property type="protein sequence ID" value="OYD06127.1"/>
    <property type="molecule type" value="Genomic_DNA"/>
</dbReference>